<feature type="region of interest" description="Disordered" evidence="9">
    <location>
        <begin position="233"/>
        <end position="254"/>
    </location>
</feature>
<dbReference type="Gene3D" id="3.30.565.10">
    <property type="entry name" value="Histidine kinase-like ATPase, C-terminal domain"/>
    <property type="match status" value="1"/>
</dbReference>
<evidence type="ECO:0000256" key="6">
    <source>
        <dbReference type="ARBA" id="ARBA00022777"/>
    </source>
</evidence>
<keyword evidence="3" id="KW-0597">Phosphoprotein</keyword>
<dbReference type="SUPFAM" id="SSF55874">
    <property type="entry name" value="ATPase domain of HSP90 chaperone/DNA topoisomerase II/histidine kinase"/>
    <property type="match status" value="1"/>
</dbReference>
<dbReference type="AlphaFoldDB" id="A0A7Z9A2T1"/>
<feature type="transmembrane region" description="Helical" evidence="10">
    <location>
        <begin position="110"/>
        <end position="130"/>
    </location>
</feature>
<evidence type="ECO:0000256" key="4">
    <source>
        <dbReference type="ARBA" id="ARBA00022679"/>
    </source>
</evidence>
<dbReference type="Proteomes" id="UP000282386">
    <property type="component" value="Chromosome"/>
</dbReference>
<evidence type="ECO:0000313" key="14">
    <source>
        <dbReference type="Proteomes" id="UP000282386"/>
    </source>
</evidence>
<evidence type="ECO:0000313" key="13">
    <source>
        <dbReference type="EMBL" id="VEI22829.1"/>
    </source>
</evidence>
<keyword evidence="10" id="KW-0472">Membrane</keyword>
<keyword evidence="10" id="KW-1133">Transmembrane helix</keyword>
<keyword evidence="10" id="KW-0812">Transmembrane</keyword>
<feature type="transmembrane region" description="Helical" evidence="10">
    <location>
        <begin position="17"/>
        <end position="35"/>
    </location>
</feature>
<dbReference type="InterPro" id="IPR011712">
    <property type="entry name" value="Sig_transdc_His_kin_sub3_dim/P"/>
</dbReference>
<evidence type="ECO:0000256" key="10">
    <source>
        <dbReference type="SAM" id="Phobius"/>
    </source>
</evidence>
<keyword evidence="7" id="KW-0067">ATP-binding</keyword>
<dbReference type="EC" id="2.7.13.3" evidence="2"/>
<dbReference type="Pfam" id="PF07730">
    <property type="entry name" value="HisKA_3"/>
    <property type="match status" value="1"/>
</dbReference>
<dbReference type="EMBL" id="LR134479">
    <property type="protein sequence ID" value="VEI22829.1"/>
    <property type="molecule type" value="Genomic_DNA"/>
</dbReference>
<protein>
    <recommendedName>
        <fullName evidence="2">histidine kinase</fullName>
        <ecNumber evidence="2">2.7.13.3</ecNumber>
    </recommendedName>
</protein>
<feature type="transmembrane region" description="Helical" evidence="10">
    <location>
        <begin position="142"/>
        <end position="166"/>
    </location>
</feature>
<comment type="catalytic activity">
    <reaction evidence="1">
        <text>ATP + protein L-histidine = ADP + protein N-phospho-L-histidine.</text>
        <dbReference type="EC" id="2.7.13.3"/>
    </reaction>
</comment>
<evidence type="ECO:0000256" key="3">
    <source>
        <dbReference type="ARBA" id="ARBA00022553"/>
    </source>
</evidence>
<name>A0A7Z9A2T1_9MICC</name>
<dbReference type="CDD" id="cd16917">
    <property type="entry name" value="HATPase_UhpB-NarQ-NarX-like"/>
    <property type="match status" value="1"/>
</dbReference>
<dbReference type="GO" id="GO:0000155">
    <property type="term" value="F:phosphorelay sensor kinase activity"/>
    <property type="evidence" value="ECO:0007669"/>
    <property type="project" value="InterPro"/>
</dbReference>
<feature type="transmembrane region" description="Helical" evidence="10">
    <location>
        <begin position="66"/>
        <end position="89"/>
    </location>
</feature>
<evidence type="ECO:0000256" key="5">
    <source>
        <dbReference type="ARBA" id="ARBA00022741"/>
    </source>
</evidence>
<dbReference type="Pfam" id="PF02518">
    <property type="entry name" value="HATPase_c"/>
    <property type="match status" value="1"/>
</dbReference>
<sequence>MDFTSRVNNFLDKHHRWGNAAAVLSIQMLTLLICLGTADRDAGVAFITAGVTTTSLYYRYRNPYGSIYVFTVALLLSLFAPTVVIYSYLPVLLAAYHTGRHWNQKGRARAFIGGWVISFLVGVRSFIALLHSLSPNEPVLNAAGAAFIALFALFFCGLTFSFFWFFGASRRMRVLLQDEIRERAMRLEFEQQQERRLAAQDERARIAREMHDIVAHSLSSIITQADGARYASAAARQASEEATDADGSQPETSQKIAEQTLDTIATTARGSLAQMRSLLGILRTDEVTMYTPAPSLGEVPMLVEQTRDSGVPIEFSGISGVPRGTLPQGAELAAYRVVQEALTNILKHARDAQQVQLVVAWDRAGLGISAHNSAPQGKFSPVPGSGNGLRGMAERVNMYEGELSYGPDVQGGYTVRAHLPYREI</sequence>
<dbReference type="RefSeq" id="WP_126499906.1">
    <property type="nucleotide sequence ID" value="NZ_LR134479.1"/>
</dbReference>
<dbReference type="GO" id="GO:0016020">
    <property type="term" value="C:membrane"/>
    <property type="evidence" value="ECO:0007669"/>
    <property type="project" value="InterPro"/>
</dbReference>
<proteinExistence type="predicted"/>
<keyword evidence="4 13" id="KW-0808">Transferase</keyword>
<feature type="domain" description="Signal transduction histidine kinase subgroup 3 dimerisation and phosphoacceptor" evidence="12">
    <location>
        <begin position="202"/>
        <end position="243"/>
    </location>
</feature>
<evidence type="ECO:0000256" key="2">
    <source>
        <dbReference type="ARBA" id="ARBA00012438"/>
    </source>
</evidence>
<keyword evidence="5" id="KW-0547">Nucleotide-binding</keyword>
<gene>
    <name evidence="13" type="primary">desK_3</name>
    <name evidence="13" type="ORF">NCTC10207_00917</name>
</gene>
<feature type="domain" description="Histidine kinase/HSP90-like ATPase" evidence="11">
    <location>
        <begin position="331"/>
        <end position="422"/>
    </location>
</feature>
<organism evidence="13 14">
    <name type="scientific">Rothia aeria</name>
    <dbReference type="NCBI Taxonomy" id="172042"/>
    <lineage>
        <taxon>Bacteria</taxon>
        <taxon>Bacillati</taxon>
        <taxon>Actinomycetota</taxon>
        <taxon>Actinomycetes</taxon>
        <taxon>Micrococcales</taxon>
        <taxon>Micrococcaceae</taxon>
        <taxon>Rothia</taxon>
    </lineage>
</organism>
<dbReference type="PANTHER" id="PTHR24421">
    <property type="entry name" value="NITRATE/NITRITE SENSOR PROTEIN NARX-RELATED"/>
    <property type="match status" value="1"/>
</dbReference>
<keyword evidence="6 13" id="KW-0418">Kinase</keyword>
<dbReference type="GO" id="GO:0005524">
    <property type="term" value="F:ATP binding"/>
    <property type="evidence" value="ECO:0007669"/>
    <property type="project" value="UniProtKB-KW"/>
</dbReference>
<dbReference type="InterPro" id="IPR036890">
    <property type="entry name" value="HATPase_C_sf"/>
</dbReference>
<evidence type="ECO:0000259" key="12">
    <source>
        <dbReference type="Pfam" id="PF07730"/>
    </source>
</evidence>
<dbReference type="PANTHER" id="PTHR24421:SF10">
    <property type="entry name" value="NITRATE_NITRITE SENSOR PROTEIN NARQ"/>
    <property type="match status" value="1"/>
</dbReference>
<evidence type="ECO:0000256" key="8">
    <source>
        <dbReference type="ARBA" id="ARBA00023012"/>
    </source>
</evidence>
<reference evidence="13 14" key="1">
    <citation type="submission" date="2018-12" db="EMBL/GenBank/DDBJ databases">
        <authorList>
            <consortium name="Pathogen Informatics"/>
        </authorList>
    </citation>
    <scope>NUCLEOTIDE SEQUENCE [LARGE SCALE GENOMIC DNA]</scope>
    <source>
        <strain evidence="13 14">NCTC10207</strain>
    </source>
</reference>
<dbReference type="InterPro" id="IPR003594">
    <property type="entry name" value="HATPase_dom"/>
</dbReference>
<evidence type="ECO:0000256" key="1">
    <source>
        <dbReference type="ARBA" id="ARBA00000085"/>
    </source>
</evidence>
<accession>A0A7Z9A2T1</accession>
<evidence type="ECO:0000256" key="9">
    <source>
        <dbReference type="SAM" id="MobiDB-lite"/>
    </source>
</evidence>
<dbReference type="Gene3D" id="1.20.5.1930">
    <property type="match status" value="1"/>
</dbReference>
<evidence type="ECO:0000256" key="7">
    <source>
        <dbReference type="ARBA" id="ARBA00022840"/>
    </source>
</evidence>
<dbReference type="InterPro" id="IPR050482">
    <property type="entry name" value="Sensor_HK_TwoCompSys"/>
</dbReference>
<evidence type="ECO:0000259" key="11">
    <source>
        <dbReference type="Pfam" id="PF02518"/>
    </source>
</evidence>
<dbReference type="GO" id="GO:0046983">
    <property type="term" value="F:protein dimerization activity"/>
    <property type="evidence" value="ECO:0007669"/>
    <property type="project" value="InterPro"/>
</dbReference>
<keyword evidence="8" id="KW-0902">Two-component regulatory system</keyword>